<organism evidence="3 4">
    <name type="scientific">Rhodococcus daqingensis</name>
    <dbReference type="NCBI Taxonomy" id="2479363"/>
    <lineage>
        <taxon>Bacteria</taxon>
        <taxon>Bacillati</taxon>
        <taxon>Actinomycetota</taxon>
        <taxon>Actinomycetes</taxon>
        <taxon>Mycobacteriales</taxon>
        <taxon>Nocardiaceae</taxon>
        <taxon>Rhodococcus</taxon>
    </lineage>
</organism>
<evidence type="ECO:0000259" key="1">
    <source>
        <dbReference type="Pfam" id="PF10979"/>
    </source>
</evidence>
<evidence type="ECO:0000313" key="4">
    <source>
        <dbReference type="Proteomes" id="UP001596484"/>
    </source>
</evidence>
<dbReference type="EMBL" id="JBHTCS010000014">
    <property type="protein sequence ID" value="MFC7448707.1"/>
    <property type="molecule type" value="Genomic_DNA"/>
</dbReference>
<name>A0ABW2RXW8_9NOCA</name>
<feature type="domain" description="DUF2786" evidence="1">
    <location>
        <begin position="133"/>
        <end position="171"/>
    </location>
</feature>
<proteinExistence type="predicted"/>
<accession>A0ABW2RXW8</accession>
<sequence length="362" mass="39142">MSDNRTHIRQTAAVDALARAYERGWQPADILHVTKRALDATVVGSAATLVLHEARTSRAWSRAPRQWLDQLRAIADAHPEAESRLPVDQDHARSLGFLWQLLGHWTALCPPPSAWPRQHSESTAQPQRPADLKVLNKIRGLLAKAESTEFTEEAETLTAKAQELMTRYAINSALLDSGEPGQGVSVQSRRVHLDNPYVKQKALLLTSIGTANHVQTLYNSRMATATMVGAPVDLEQVEMLFTSLLVQATRAMRKAGEDGEVGSRSTSFRKAFLFGFAIRIGQRLTEADKAATARAVVDAEVSFGDLLPLLAGRAAAVKAEVDRLFGPTKSWRHSPVDPLGVLAGRSAADAANLSAGGQAIAG</sequence>
<dbReference type="Proteomes" id="UP001596484">
    <property type="component" value="Unassembled WGS sequence"/>
</dbReference>
<gene>
    <name evidence="3" type="ORF">ACFQS9_12485</name>
</gene>
<dbReference type="InterPro" id="IPR055592">
    <property type="entry name" value="DUF7168"/>
</dbReference>
<protein>
    <submittedName>
        <fullName evidence="3">DUF2786 domain-containing protein</fullName>
    </submittedName>
</protein>
<feature type="domain" description="DUF7168" evidence="2">
    <location>
        <begin position="202"/>
        <end position="295"/>
    </location>
</feature>
<keyword evidence="4" id="KW-1185">Reference proteome</keyword>
<dbReference type="Pfam" id="PF23771">
    <property type="entry name" value="DUF7168"/>
    <property type="match status" value="1"/>
</dbReference>
<comment type="caution">
    <text evidence="3">The sequence shown here is derived from an EMBL/GenBank/DDBJ whole genome shotgun (WGS) entry which is preliminary data.</text>
</comment>
<evidence type="ECO:0000313" key="3">
    <source>
        <dbReference type="EMBL" id="MFC7448707.1"/>
    </source>
</evidence>
<dbReference type="RefSeq" id="WP_378405045.1">
    <property type="nucleotide sequence ID" value="NZ_JBHTCS010000014.1"/>
</dbReference>
<dbReference type="InterPro" id="IPR024498">
    <property type="entry name" value="DUF2786"/>
</dbReference>
<reference evidence="4" key="1">
    <citation type="journal article" date="2019" name="Int. J. Syst. Evol. Microbiol.">
        <title>The Global Catalogue of Microorganisms (GCM) 10K type strain sequencing project: providing services to taxonomists for standard genome sequencing and annotation.</title>
        <authorList>
            <consortium name="The Broad Institute Genomics Platform"/>
            <consortium name="The Broad Institute Genome Sequencing Center for Infectious Disease"/>
            <person name="Wu L."/>
            <person name="Ma J."/>
        </authorList>
    </citation>
    <scope>NUCLEOTIDE SEQUENCE [LARGE SCALE GENOMIC DNA]</scope>
    <source>
        <strain evidence="4">ICMP 19430</strain>
    </source>
</reference>
<dbReference type="Pfam" id="PF10979">
    <property type="entry name" value="DUF2786"/>
    <property type="match status" value="1"/>
</dbReference>
<evidence type="ECO:0000259" key="2">
    <source>
        <dbReference type="Pfam" id="PF23771"/>
    </source>
</evidence>